<dbReference type="SUPFAM" id="SSF81383">
    <property type="entry name" value="F-box domain"/>
    <property type="match status" value="1"/>
</dbReference>
<dbReference type="EMBL" id="KV440971">
    <property type="protein sequence ID" value="OAD81314.1"/>
    <property type="molecule type" value="Genomic_DNA"/>
</dbReference>
<dbReference type="AlphaFoldDB" id="A0A167RBZ2"/>
<gene>
    <name evidence="1" type="ORF">PHYBLDRAFT_69812</name>
</gene>
<dbReference type="Proteomes" id="UP000077315">
    <property type="component" value="Unassembled WGS sequence"/>
</dbReference>
<dbReference type="GeneID" id="29003075"/>
<accession>A0A167RBZ2</accession>
<reference evidence="2" key="1">
    <citation type="submission" date="2015-06" db="EMBL/GenBank/DDBJ databases">
        <title>Expansion of signal transduction pathways in fungi by whole-genome duplication.</title>
        <authorList>
            <consortium name="DOE Joint Genome Institute"/>
            <person name="Corrochano L.M."/>
            <person name="Kuo A."/>
            <person name="Marcet-Houben M."/>
            <person name="Polaino S."/>
            <person name="Salamov A."/>
            <person name="Villalobos J.M."/>
            <person name="Alvarez M.I."/>
            <person name="Avalos J."/>
            <person name="Benito E.P."/>
            <person name="Benoit I."/>
            <person name="Burger G."/>
            <person name="Camino L.P."/>
            <person name="Canovas D."/>
            <person name="Cerda-Olmedo E."/>
            <person name="Cheng J.-F."/>
            <person name="Dominguez A."/>
            <person name="Elias M."/>
            <person name="Eslava A.P."/>
            <person name="Glaser F."/>
            <person name="Grimwood J."/>
            <person name="Gutierrez G."/>
            <person name="Heitman J."/>
            <person name="Henrissat B."/>
            <person name="Iturriaga E.A."/>
            <person name="Lang B.F."/>
            <person name="Lavin J.L."/>
            <person name="Lee S."/>
            <person name="Li W."/>
            <person name="Lindquist E."/>
            <person name="Lopez-Garcia S."/>
            <person name="Luque E.M."/>
            <person name="Marcos A.T."/>
            <person name="Martin J."/>
            <person name="McCluskey K."/>
            <person name="Medina H.R."/>
            <person name="Miralles-Duran A."/>
            <person name="Miyazaki A."/>
            <person name="Munoz-Torres E."/>
            <person name="Oguiza J.A."/>
            <person name="Ohm R."/>
            <person name="Olmedo M."/>
            <person name="Orejas M."/>
            <person name="Ortiz-Castellanos L."/>
            <person name="Pisabarro A.G."/>
            <person name="Rodriguez-Romero J."/>
            <person name="Ruiz-Herrera J."/>
            <person name="Ruiz-Vazquez R."/>
            <person name="Sanz C."/>
            <person name="Schackwitz W."/>
            <person name="Schmutz J."/>
            <person name="Shahriari M."/>
            <person name="Shelest E."/>
            <person name="Silva-Franco F."/>
            <person name="Soanes D."/>
            <person name="Syed K."/>
            <person name="Tagua V.G."/>
            <person name="Talbot N.J."/>
            <person name="Thon M."/>
            <person name="De vries R.P."/>
            <person name="Wiebenga A."/>
            <person name="Yadav J.S."/>
            <person name="Braun E.L."/>
            <person name="Baker S."/>
            <person name="Garre V."/>
            <person name="Horwitz B."/>
            <person name="Torres-Martinez S."/>
            <person name="Idnurm A."/>
            <person name="Herrera-Estrella A."/>
            <person name="Gabaldon T."/>
            <person name="Grigoriev I.V."/>
        </authorList>
    </citation>
    <scope>NUCLEOTIDE SEQUENCE [LARGE SCALE GENOMIC DNA]</scope>
    <source>
        <strain evidence="2">NRRL 1555(-)</strain>
    </source>
</reference>
<organism evidence="1 2">
    <name type="scientific">Phycomyces blakesleeanus (strain ATCC 8743b / DSM 1359 / FGSC 10004 / NBRC 33097 / NRRL 1555)</name>
    <dbReference type="NCBI Taxonomy" id="763407"/>
    <lineage>
        <taxon>Eukaryota</taxon>
        <taxon>Fungi</taxon>
        <taxon>Fungi incertae sedis</taxon>
        <taxon>Mucoromycota</taxon>
        <taxon>Mucoromycotina</taxon>
        <taxon>Mucoromycetes</taxon>
        <taxon>Mucorales</taxon>
        <taxon>Phycomycetaceae</taxon>
        <taxon>Phycomyces</taxon>
    </lineage>
</organism>
<protein>
    <recommendedName>
        <fullName evidence="3">F-box domain-containing protein</fullName>
    </recommendedName>
</protein>
<proteinExistence type="predicted"/>
<evidence type="ECO:0000313" key="2">
    <source>
        <dbReference type="Proteomes" id="UP000077315"/>
    </source>
</evidence>
<dbReference type="InterPro" id="IPR036047">
    <property type="entry name" value="F-box-like_dom_sf"/>
</dbReference>
<evidence type="ECO:0000313" key="1">
    <source>
        <dbReference type="EMBL" id="OAD81314.1"/>
    </source>
</evidence>
<dbReference type="VEuPathDB" id="FungiDB:PHYBLDRAFT_69812"/>
<sequence length="207" mass="24225">MATKLPRNILQYLATYFERQERGNCGLVCKQWKEPPLSTYWAKLVIDNTTIFTIIDEFRIKEACTKDAYRAWTLDINLGKYYPEYISLLQPTGLALESIFNKLSKLICLVHLTIYQMSSIEHGQNIFMTDIESLHRNLSHMHYIKIDASLQSIPEEEMERTRNVKSANKIKIIHFIYDNIGLLWISYFAHKYLNLVSFNVTPLKILG</sequence>
<dbReference type="InParanoid" id="A0A167RBZ2"/>
<keyword evidence="2" id="KW-1185">Reference proteome</keyword>
<evidence type="ECO:0008006" key="3">
    <source>
        <dbReference type="Google" id="ProtNLM"/>
    </source>
</evidence>
<name>A0A167RBZ2_PHYB8</name>
<dbReference type="RefSeq" id="XP_018299354.1">
    <property type="nucleotide sequence ID" value="XM_018442169.1"/>
</dbReference>